<evidence type="ECO:0000313" key="9">
    <source>
        <dbReference type="Proteomes" id="UP000249363"/>
    </source>
</evidence>
<dbReference type="PANTHER" id="PTHR23501">
    <property type="entry name" value="MAJOR FACILITATOR SUPERFAMILY"/>
    <property type="match status" value="1"/>
</dbReference>
<feature type="compositionally biased region" description="Polar residues" evidence="5">
    <location>
        <begin position="1"/>
        <end position="13"/>
    </location>
</feature>
<evidence type="ECO:0000256" key="3">
    <source>
        <dbReference type="ARBA" id="ARBA00022989"/>
    </source>
</evidence>
<gene>
    <name evidence="8" type="ORF">BHQ10_004208</name>
</gene>
<sequence length="584" mass="61607">MAPDTNSSHTTDSGPGGVGDVELAEHPIAQDTTPHSAVSGIQQFTDHQSRALPHSRLMVVFPVLALAQFTAYLDQTSISSAVPAIGDALGLGASLPWVATAYLLATTAVQLANGRLSDIFGRKRLLITSLVVLAVGNLVAGFATSPGMLFAFRAVSGLGGGAITALVMIIASDITTLQQRGKYNGFIGAAVACGSGMGPLIGGAITSHVSWRWTLWYDVPWLLFLIMLLYIVLPSGPKGVNIQLKMKMIDWVGLFFSIAAIVLLMIPLSRGGSTISWSSAQSIAMLVVGVFVVLVFLAVEGKFASLPIMPLHLFTADFSCNILLIQNILYGFVFWGNLFYIPIYLQNVRGYSPILAGAIIMPMVGTQGIGSIISGLIISRTGHYNHVMITSQFLWMAGLIGQVFYTATTPIWVICFVGFFQGLGTGGCFQPSLVAILAHSRRADRAVLNSLRNFLRTLGGTLGLTVSGAILDNVLQSRLKGVVSGGIATQLASSAHSLGSLGLTVEQRAAVLDAYMHGIHIILILYAPLIGICGFGALLVRDQGLEEKDTSTTLQVRSEKAHNATGVSSPSATLHVGEAAAGSK</sequence>
<protein>
    <recommendedName>
        <fullName evidence="7">Major facilitator superfamily (MFS) profile domain-containing protein</fullName>
    </recommendedName>
</protein>
<proteinExistence type="predicted"/>
<evidence type="ECO:0000256" key="5">
    <source>
        <dbReference type="SAM" id="MobiDB-lite"/>
    </source>
</evidence>
<feature type="region of interest" description="Disordered" evidence="5">
    <location>
        <begin position="551"/>
        <end position="584"/>
    </location>
</feature>
<feature type="transmembrane region" description="Helical" evidence="6">
    <location>
        <begin position="248"/>
        <end position="268"/>
    </location>
</feature>
<dbReference type="RefSeq" id="XP_040732712.1">
    <property type="nucleotide sequence ID" value="XM_040876549.1"/>
</dbReference>
<feature type="domain" description="Major facilitator superfamily (MFS) profile" evidence="7">
    <location>
        <begin position="60"/>
        <end position="545"/>
    </location>
</feature>
<feature type="region of interest" description="Disordered" evidence="5">
    <location>
        <begin position="1"/>
        <end position="21"/>
    </location>
</feature>
<keyword evidence="4 6" id="KW-0472">Membrane</keyword>
<feature type="transmembrane region" description="Helical" evidence="6">
    <location>
        <begin position="354"/>
        <end position="378"/>
    </location>
</feature>
<dbReference type="GO" id="GO:0022857">
    <property type="term" value="F:transmembrane transporter activity"/>
    <property type="evidence" value="ECO:0007669"/>
    <property type="project" value="InterPro"/>
</dbReference>
<feature type="transmembrane region" description="Helical" evidence="6">
    <location>
        <begin position="219"/>
        <end position="236"/>
    </location>
</feature>
<accession>A0A364KXB0</accession>
<feature type="transmembrane region" description="Helical" evidence="6">
    <location>
        <begin position="125"/>
        <end position="144"/>
    </location>
</feature>
<name>A0A364KXB0_TALAM</name>
<dbReference type="Pfam" id="PF07690">
    <property type="entry name" value="MFS_1"/>
    <property type="match status" value="1"/>
</dbReference>
<comment type="subcellular location">
    <subcellularLocation>
        <location evidence="1">Membrane</location>
        <topology evidence="1">Multi-pass membrane protein</topology>
    </subcellularLocation>
</comment>
<evidence type="ECO:0000256" key="4">
    <source>
        <dbReference type="ARBA" id="ARBA00023136"/>
    </source>
</evidence>
<organism evidence="8 9">
    <name type="scientific">Talaromyces amestolkiae</name>
    <dbReference type="NCBI Taxonomy" id="1196081"/>
    <lineage>
        <taxon>Eukaryota</taxon>
        <taxon>Fungi</taxon>
        <taxon>Dikarya</taxon>
        <taxon>Ascomycota</taxon>
        <taxon>Pezizomycotina</taxon>
        <taxon>Eurotiomycetes</taxon>
        <taxon>Eurotiomycetidae</taxon>
        <taxon>Eurotiales</taxon>
        <taxon>Trichocomaceae</taxon>
        <taxon>Talaromyces</taxon>
        <taxon>Talaromyces sect. Talaromyces</taxon>
    </lineage>
</organism>
<dbReference type="GO" id="GO:0005886">
    <property type="term" value="C:plasma membrane"/>
    <property type="evidence" value="ECO:0007669"/>
    <property type="project" value="TreeGrafter"/>
</dbReference>
<dbReference type="GeneID" id="63793424"/>
<reference evidence="8 9" key="1">
    <citation type="journal article" date="2017" name="Biotechnol. Biofuels">
        <title>Differential beta-glucosidase expression as a function of carbon source availability in Talaromyces amestolkiae: a genomic and proteomic approach.</title>
        <authorList>
            <person name="de Eugenio L.I."/>
            <person name="Mendez-Liter J.A."/>
            <person name="Nieto-Dominguez M."/>
            <person name="Alonso L."/>
            <person name="Gil-Munoz J."/>
            <person name="Barriuso J."/>
            <person name="Prieto A."/>
            <person name="Martinez M.J."/>
        </authorList>
    </citation>
    <scope>NUCLEOTIDE SEQUENCE [LARGE SCALE GENOMIC DNA]</scope>
    <source>
        <strain evidence="8 9">CIB</strain>
    </source>
</reference>
<feature type="transmembrane region" description="Helical" evidence="6">
    <location>
        <begin position="280"/>
        <end position="299"/>
    </location>
</feature>
<evidence type="ECO:0000313" key="8">
    <source>
        <dbReference type="EMBL" id="RAO68196.1"/>
    </source>
</evidence>
<dbReference type="EMBL" id="MIKG01000007">
    <property type="protein sequence ID" value="RAO68196.1"/>
    <property type="molecule type" value="Genomic_DNA"/>
</dbReference>
<evidence type="ECO:0000256" key="2">
    <source>
        <dbReference type="ARBA" id="ARBA00022692"/>
    </source>
</evidence>
<evidence type="ECO:0000256" key="1">
    <source>
        <dbReference type="ARBA" id="ARBA00004141"/>
    </source>
</evidence>
<feature type="transmembrane region" description="Helical" evidence="6">
    <location>
        <begin position="150"/>
        <end position="171"/>
    </location>
</feature>
<dbReference type="InterPro" id="IPR020846">
    <property type="entry name" value="MFS_dom"/>
</dbReference>
<feature type="transmembrane region" description="Helical" evidence="6">
    <location>
        <begin position="183"/>
        <end position="207"/>
    </location>
</feature>
<feature type="transmembrane region" description="Helical" evidence="6">
    <location>
        <begin position="519"/>
        <end position="540"/>
    </location>
</feature>
<dbReference type="InterPro" id="IPR011701">
    <property type="entry name" value="MFS"/>
</dbReference>
<dbReference type="OrthoDB" id="6770063at2759"/>
<dbReference type="PANTHER" id="PTHR23501:SF78">
    <property type="entry name" value="MAJOR FACILITATOR SUPERFAMILY (MFS) PROFILE DOMAIN-CONTAINING PROTEIN-RELATED"/>
    <property type="match status" value="1"/>
</dbReference>
<dbReference type="AlphaFoldDB" id="A0A364KXB0"/>
<dbReference type="PROSITE" id="PS50850">
    <property type="entry name" value="MFS"/>
    <property type="match status" value="1"/>
</dbReference>
<keyword evidence="2 6" id="KW-0812">Transmembrane</keyword>
<comment type="caution">
    <text evidence="8">The sequence shown here is derived from an EMBL/GenBank/DDBJ whole genome shotgun (WGS) entry which is preliminary data.</text>
</comment>
<keyword evidence="3 6" id="KW-1133">Transmembrane helix</keyword>
<feature type="transmembrane region" description="Helical" evidence="6">
    <location>
        <begin position="57"/>
        <end position="73"/>
    </location>
</feature>
<evidence type="ECO:0000259" key="7">
    <source>
        <dbReference type="PROSITE" id="PS50850"/>
    </source>
</evidence>
<dbReference type="SUPFAM" id="SSF103473">
    <property type="entry name" value="MFS general substrate transporter"/>
    <property type="match status" value="1"/>
</dbReference>
<dbReference type="PRINTS" id="PR01036">
    <property type="entry name" value="TCRTETB"/>
</dbReference>
<feature type="transmembrane region" description="Helical" evidence="6">
    <location>
        <begin position="311"/>
        <end position="334"/>
    </location>
</feature>
<keyword evidence="9" id="KW-1185">Reference proteome</keyword>
<dbReference type="Gene3D" id="1.20.1720.10">
    <property type="entry name" value="Multidrug resistance protein D"/>
    <property type="match status" value="1"/>
</dbReference>
<evidence type="ECO:0000256" key="6">
    <source>
        <dbReference type="SAM" id="Phobius"/>
    </source>
</evidence>
<feature type="transmembrane region" description="Helical" evidence="6">
    <location>
        <begin position="93"/>
        <end position="113"/>
    </location>
</feature>
<dbReference type="InterPro" id="IPR036259">
    <property type="entry name" value="MFS_trans_sf"/>
</dbReference>
<dbReference type="Gene3D" id="1.20.1250.20">
    <property type="entry name" value="MFS general substrate transporter like domains"/>
    <property type="match status" value="1"/>
</dbReference>
<dbReference type="Proteomes" id="UP000249363">
    <property type="component" value="Unassembled WGS sequence"/>
</dbReference>